<evidence type="ECO:0000259" key="2">
    <source>
        <dbReference type="PROSITE" id="PS50076"/>
    </source>
</evidence>
<keyword evidence="4" id="KW-1185">Reference proteome</keyword>
<dbReference type="EMBL" id="JAAXKX010000016">
    <property type="protein sequence ID" value="NKN33866.1"/>
    <property type="molecule type" value="Genomic_DNA"/>
</dbReference>
<accession>A0ABX1IAI0</accession>
<dbReference type="InterPro" id="IPR036869">
    <property type="entry name" value="J_dom_sf"/>
</dbReference>
<comment type="caution">
    <text evidence="3">The sequence shown here is derived from an EMBL/GenBank/DDBJ whole genome shotgun (WGS) entry which is preliminary data.</text>
</comment>
<dbReference type="NCBIfam" id="NF006948">
    <property type="entry name" value="PRK09430.1"/>
    <property type="match status" value="1"/>
</dbReference>
<organism evidence="3 4">
    <name type="scientific">Marichromatium bheemlicum</name>
    <dbReference type="NCBI Taxonomy" id="365339"/>
    <lineage>
        <taxon>Bacteria</taxon>
        <taxon>Pseudomonadati</taxon>
        <taxon>Pseudomonadota</taxon>
        <taxon>Gammaproteobacteria</taxon>
        <taxon>Chromatiales</taxon>
        <taxon>Chromatiaceae</taxon>
        <taxon>Marichromatium</taxon>
    </lineage>
</organism>
<dbReference type="RefSeq" id="WP_168669863.1">
    <property type="nucleotide sequence ID" value="NZ_JAAXKX010000016.1"/>
</dbReference>
<name>A0ABX1IAI0_9GAMM</name>
<dbReference type="PROSITE" id="PS50076">
    <property type="entry name" value="DNAJ_2"/>
    <property type="match status" value="1"/>
</dbReference>
<dbReference type="Proteomes" id="UP000740754">
    <property type="component" value="Unassembled WGS sequence"/>
</dbReference>
<dbReference type="PANTHER" id="PTHR24074">
    <property type="entry name" value="CO-CHAPERONE PROTEIN DJLA"/>
    <property type="match status" value="1"/>
</dbReference>
<dbReference type="InterPro" id="IPR001623">
    <property type="entry name" value="DnaJ_domain"/>
</dbReference>
<evidence type="ECO:0000313" key="3">
    <source>
        <dbReference type="EMBL" id="NKN33866.1"/>
    </source>
</evidence>
<dbReference type="SMART" id="SM00271">
    <property type="entry name" value="DnaJ"/>
    <property type="match status" value="1"/>
</dbReference>
<gene>
    <name evidence="3" type="primary">djlA</name>
    <name evidence="3" type="ORF">HF203_11605</name>
</gene>
<protein>
    <submittedName>
        <fullName evidence="3">Co-chaperone DjlA</fullName>
    </submittedName>
</protein>
<dbReference type="InterPro" id="IPR050817">
    <property type="entry name" value="DjlA_DnaK_co-chaperone"/>
</dbReference>
<dbReference type="Gene3D" id="1.10.287.110">
    <property type="entry name" value="DnaJ domain"/>
    <property type="match status" value="1"/>
</dbReference>
<dbReference type="Gene3D" id="1.10.3680.10">
    <property type="entry name" value="TerB-like"/>
    <property type="match status" value="1"/>
</dbReference>
<sequence>MRWFGTAVAGGLGLVFGGPLGALFGAALGRGVERSWANKGGDRLTLEQRSRIQQRFFEAGFRVMGHVAKADGRVSEAEIAYAESVMTRMGLGAPQRQQAIGLFSAGKAPEFALAAEIGALHEVAAGQGPLLHLLLEVALSMAYVDGPPSRAQRAALEAIRRGLEVSNGAYRRIELLVSLQRRVRDAGGASAGPGAAPRRELPLSRAYAVLGVRARASDAEVKRAYRRLMSQHHPDKLVSQGVSEAQIQAASQKTQEIRRAYETITRARG</sequence>
<feature type="domain" description="J" evidence="2">
    <location>
        <begin position="205"/>
        <end position="269"/>
    </location>
</feature>
<reference evidence="3 4" key="1">
    <citation type="submission" date="2020-04" db="EMBL/GenBank/DDBJ databases">
        <title>Draft Whole-Genome sequence of Marichromatium bheemlicum DSM 18632, type strain.</title>
        <authorList>
            <person name="Kyndt J.A."/>
            <person name="Meyer T.E."/>
        </authorList>
    </citation>
    <scope>NUCLEOTIDE SEQUENCE [LARGE SCALE GENOMIC DNA]</scope>
    <source>
        <strain evidence="3 4">DSM 18632</strain>
    </source>
</reference>
<dbReference type="InterPro" id="IPR029024">
    <property type="entry name" value="TerB-like"/>
</dbReference>
<keyword evidence="1" id="KW-0143">Chaperone</keyword>
<evidence type="ECO:0000313" key="4">
    <source>
        <dbReference type="Proteomes" id="UP000740754"/>
    </source>
</evidence>
<dbReference type="SUPFAM" id="SSF46565">
    <property type="entry name" value="Chaperone J-domain"/>
    <property type="match status" value="1"/>
</dbReference>
<dbReference type="PRINTS" id="PR00625">
    <property type="entry name" value="JDOMAIN"/>
</dbReference>
<proteinExistence type="predicted"/>
<dbReference type="InterPro" id="IPR007791">
    <property type="entry name" value="DjlA_N"/>
</dbReference>
<dbReference type="CDD" id="cd06257">
    <property type="entry name" value="DnaJ"/>
    <property type="match status" value="1"/>
</dbReference>
<dbReference type="Pfam" id="PF00226">
    <property type="entry name" value="DnaJ"/>
    <property type="match status" value="1"/>
</dbReference>
<evidence type="ECO:0000256" key="1">
    <source>
        <dbReference type="ARBA" id="ARBA00023186"/>
    </source>
</evidence>
<dbReference type="Pfam" id="PF05099">
    <property type="entry name" value="TerB"/>
    <property type="match status" value="1"/>
</dbReference>
<dbReference type="CDD" id="cd07316">
    <property type="entry name" value="terB_like_DjlA"/>
    <property type="match status" value="1"/>
</dbReference>
<dbReference type="SUPFAM" id="SSF158682">
    <property type="entry name" value="TerB-like"/>
    <property type="match status" value="1"/>
</dbReference>